<dbReference type="SUPFAM" id="SSF141571">
    <property type="entry name" value="Pentapeptide repeat-like"/>
    <property type="match status" value="1"/>
</dbReference>
<accession>A0A6N3FTS3</accession>
<feature type="domain" description="IrrE N-terminal-like" evidence="2">
    <location>
        <begin position="181"/>
        <end position="256"/>
    </location>
</feature>
<feature type="domain" description="N-terminal" evidence="3">
    <location>
        <begin position="18"/>
        <end position="101"/>
    </location>
</feature>
<dbReference type="InterPro" id="IPR010359">
    <property type="entry name" value="IrrE_HExxH"/>
</dbReference>
<proteinExistence type="predicted"/>
<organism evidence="4">
    <name type="scientific">Clostridium tertium</name>
    <dbReference type="NCBI Taxonomy" id="1559"/>
    <lineage>
        <taxon>Bacteria</taxon>
        <taxon>Bacillati</taxon>
        <taxon>Bacillota</taxon>
        <taxon>Clostridia</taxon>
        <taxon>Eubacteriales</taxon>
        <taxon>Clostridiaceae</taxon>
        <taxon>Clostridium</taxon>
    </lineage>
</organism>
<keyword evidence="1" id="KW-0175">Coiled coil</keyword>
<gene>
    <name evidence="4" type="ORF">CTLFYP3_02816</name>
</gene>
<dbReference type="EMBL" id="CACRTO010000041">
    <property type="protein sequence ID" value="VYU54853.1"/>
    <property type="molecule type" value="Genomic_DNA"/>
</dbReference>
<dbReference type="InterPro" id="IPR013610">
    <property type="entry name" value="ArdC_N"/>
</dbReference>
<dbReference type="RefSeq" id="WP_156627257.1">
    <property type="nucleotide sequence ID" value="NZ_CACRTO010000041.1"/>
</dbReference>
<protein>
    <submittedName>
        <fullName evidence="4">Pentapeptide repeats (8 copies)</fullName>
    </submittedName>
</protein>
<evidence type="ECO:0000256" key="1">
    <source>
        <dbReference type="SAM" id="Coils"/>
    </source>
</evidence>
<evidence type="ECO:0000259" key="2">
    <source>
        <dbReference type="Pfam" id="PF06114"/>
    </source>
</evidence>
<feature type="coiled-coil region" evidence="1">
    <location>
        <begin position="478"/>
        <end position="520"/>
    </location>
</feature>
<sequence>MKKTYNKKSKEDKEKEVNELLEKANEGIEKCFTSPEQFKELASYMSKFYNYSFRNTFLIQEQFEGALAVGSYAFWKEKGFTVNKGEKGIKILVPNRLSDYFINSKGEEVKLSKATPEEKRLIEQGEIEVRKGKLIFNQGYVFEVSQTNAKAEDLPKIFPGRWLDGEVQNYDLMYKAMENIAKKIGVRIIEPKGELGAVKGVSYPLTKEVALNPRNTQLQNIKTLIHELTHAKLHTMETRDNYTTNAKEFQAEMGAYVVCSYFGLDTSEYSFRYISSWTEDVELKDKEKLINEVRETVKEYIEVIEDTLINNKDLSFELEKDKYINLEENINKELYEVKELEGFKVEEFQEFDSIKEYKVLIDIEGEDGSFIRKGTSFLIEGFENGKYEVHFSNEEGNIYIPNDGVGDGYYFTIEEIEKFSNLNIEKNNENEIDVIGESDDWKLSDRDYEEVSFKVMKNNIEELIKENYADFVKAIVSIENKIDDLDILDNIYEKYKKNEFKLLNDNFEEVKAQNEEKEQNYYDCNIIKENFMKELKEYNMGGKEIEEFFDYTFDIDKVNNEIVKKGKTEVIKNMISAYLHSDSICEELKEEITYSEVALKFKDIVKDNIVKLSESQKLSYLEFRNNEEFKNDLGKDNKEMISVDKEKEIRKKIREHEEWINSKGTRGKQLNLENENLSGMMLLNMDLRNANLKNADITQCVIFADLRGANLEGAKIDNTKWTGSNISKMTIDDNKLNLIEYHLEQEGCKHTEARKSLKTNRKDVELER</sequence>
<name>A0A6N3FTS3_9CLOT</name>
<dbReference type="Pfam" id="PF06114">
    <property type="entry name" value="Peptidase_M78"/>
    <property type="match status" value="1"/>
</dbReference>
<dbReference type="Pfam" id="PF08401">
    <property type="entry name" value="ArdcN"/>
    <property type="match status" value="1"/>
</dbReference>
<dbReference type="GO" id="GO:0003697">
    <property type="term" value="F:single-stranded DNA binding"/>
    <property type="evidence" value="ECO:0007669"/>
    <property type="project" value="InterPro"/>
</dbReference>
<dbReference type="Gene3D" id="2.160.20.80">
    <property type="entry name" value="E3 ubiquitin-protein ligase SopA"/>
    <property type="match status" value="1"/>
</dbReference>
<dbReference type="AlphaFoldDB" id="A0A6N3FTS3"/>
<evidence type="ECO:0000313" key="4">
    <source>
        <dbReference type="EMBL" id="VYU54853.1"/>
    </source>
</evidence>
<evidence type="ECO:0000259" key="3">
    <source>
        <dbReference type="Pfam" id="PF08401"/>
    </source>
</evidence>
<reference evidence="4" key="1">
    <citation type="submission" date="2019-11" db="EMBL/GenBank/DDBJ databases">
        <authorList>
            <person name="Feng L."/>
        </authorList>
    </citation>
    <scope>NUCLEOTIDE SEQUENCE</scope>
    <source>
        <strain evidence="4">CTertiumLFYP3</strain>
    </source>
</reference>